<dbReference type="AlphaFoldDB" id="A0AA39X8Z9"/>
<accession>A0AA39X8Z9</accession>
<name>A0AA39X8Z9_9PEZI</name>
<evidence type="ECO:0000313" key="3">
    <source>
        <dbReference type="Proteomes" id="UP001174934"/>
    </source>
</evidence>
<organism evidence="2 3">
    <name type="scientific">Bombardia bombarda</name>
    <dbReference type="NCBI Taxonomy" id="252184"/>
    <lineage>
        <taxon>Eukaryota</taxon>
        <taxon>Fungi</taxon>
        <taxon>Dikarya</taxon>
        <taxon>Ascomycota</taxon>
        <taxon>Pezizomycotina</taxon>
        <taxon>Sordariomycetes</taxon>
        <taxon>Sordariomycetidae</taxon>
        <taxon>Sordariales</taxon>
        <taxon>Lasiosphaeriaceae</taxon>
        <taxon>Bombardia</taxon>
    </lineage>
</organism>
<proteinExistence type="predicted"/>
<evidence type="ECO:0000256" key="1">
    <source>
        <dbReference type="SAM" id="MobiDB-lite"/>
    </source>
</evidence>
<evidence type="ECO:0000313" key="2">
    <source>
        <dbReference type="EMBL" id="KAK0629536.1"/>
    </source>
</evidence>
<protein>
    <submittedName>
        <fullName evidence="2">Uncharacterized protein</fullName>
    </submittedName>
</protein>
<sequence length="279" mass="31356">MHYAAGGIVQSSELMELWTEIGGWEEVKGGESCIHAHASPHLYPSRLPQRGSSACHEHEMGCQVAIGGFSAVESRPREILQAVSVRSLRSFEGSRVGDLHDWWEEDWWEEDWCSCSERAVQGILPLTFLNRDLSLSQTLTCRLDFLSKVASVWFAGFPSPRSAGRMIFDRGLFIRRQVLQGLLRPSPNPPPPRSRTRASSNTNEKTWNIQRNHTKSPIARMESPFISTMPPIECGRLGCSCCAKRQSGWVKYSIKTNLAQPLHRNSFSFIFVLPPTGSN</sequence>
<feature type="non-terminal residue" evidence="2">
    <location>
        <position position="279"/>
    </location>
</feature>
<dbReference type="EMBL" id="JAULSR010000002">
    <property type="protein sequence ID" value="KAK0629536.1"/>
    <property type="molecule type" value="Genomic_DNA"/>
</dbReference>
<reference evidence="2" key="1">
    <citation type="submission" date="2023-06" db="EMBL/GenBank/DDBJ databases">
        <title>Genome-scale phylogeny and comparative genomics of the fungal order Sordariales.</title>
        <authorList>
            <consortium name="Lawrence Berkeley National Laboratory"/>
            <person name="Hensen N."/>
            <person name="Bonometti L."/>
            <person name="Westerberg I."/>
            <person name="Brannstrom I.O."/>
            <person name="Guillou S."/>
            <person name="Cros-Aarteil S."/>
            <person name="Calhoun S."/>
            <person name="Haridas S."/>
            <person name="Kuo A."/>
            <person name="Mondo S."/>
            <person name="Pangilinan J."/>
            <person name="Riley R."/>
            <person name="LaButti K."/>
            <person name="Andreopoulos B."/>
            <person name="Lipzen A."/>
            <person name="Chen C."/>
            <person name="Yanf M."/>
            <person name="Daum C."/>
            <person name="Ng V."/>
            <person name="Clum A."/>
            <person name="Steindorff A."/>
            <person name="Ohm R."/>
            <person name="Martin F."/>
            <person name="Silar P."/>
            <person name="Natvig D."/>
            <person name="Lalanne C."/>
            <person name="Gautier V."/>
            <person name="Ament-velasquez S.L."/>
            <person name="Kruys A."/>
            <person name="Hutchinson M.I."/>
            <person name="Powell A.J."/>
            <person name="Barry K."/>
            <person name="Miller A.N."/>
            <person name="Grigoriev I.V."/>
            <person name="Debuchy R."/>
            <person name="Gladieux P."/>
            <person name="Thoren M.H."/>
            <person name="Johannesson H."/>
        </authorList>
    </citation>
    <scope>NUCLEOTIDE SEQUENCE</scope>
    <source>
        <strain evidence="2">SMH3391-2</strain>
    </source>
</reference>
<feature type="region of interest" description="Disordered" evidence="1">
    <location>
        <begin position="182"/>
        <end position="204"/>
    </location>
</feature>
<comment type="caution">
    <text evidence="2">The sequence shown here is derived from an EMBL/GenBank/DDBJ whole genome shotgun (WGS) entry which is preliminary data.</text>
</comment>
<keyword evidence="3" id="KW-1185">Reference proteome</keyword>
<dbReference type="Proteomes" id="UP001174934">
    <property type="component" value="Unassembled WGS sequence"/>
</dbReference>
<gene>
    <name evidence="2" type="ORF">B0T17DRAFT_525726</name>
</gene>